<dbReference type="SUPFAM" id="SSF48452">
    <property type="entry name" value="TPR-like"/>
    <property type="match status" value="2"/>
</dbReference>
<dbReference type="PANTHER" id="PTHR43711">
    <property type="entry name" value="TWO-COMPONENT HISTIDINE KINASE"/>
    <property type="match status" value="1"/>
</dbReference>
<reference evidence="11" key="2">
    <citation type="submission" date="2020-09" db="EMBL/GenBank/DDBJ databases">
        <authorList>
            <person name="Sun Q."/>
            <person name="Zhou Y."/>
        </authorList>
    </citation>
    <scope>NUCLEOTIDE SEQUENCE</scope>
    <source>
        <strain evidence="11">CGMCC 1.15448</strain>
    </source>
</reference>
<gene>
    <name evidence="11" type="ORF">GCM10011511_19800</name>
</gene>
<dbReference type="Proteomes" id="UP000607559">
    <property type="component" value="Unassembled WGS sequence"/>
</dbReference>
<keyword evidence="9" id="KW-0812">Transmembrane</keyword>
<keyword evidence="3" id="KW-0597">Phosphoprotein</keyword>
<dbReference type="InterPro" id="IPR036097">
    <property type="entry name" value="HisK_dim/P_sf"/>
</dbReference>
<dbReference type="Pfam" id="PF13424">
    <property type="entry name" value="TPR_12"/>
    <property type="match status" value="2"/>
</dbReference>
<dbReference type="Gene3D" id="1.10.287.130">
    <property type="match status" value="1"/>
</dbReference>
<evidence type="ECO:0000256" key="9">
    <source>
        <dbReference type="SAM" id="Phobius"/>
    </source>
</evidence>
<dbReference type="SUPFAM" id="SSF55874">
    <property type="entry name" value="ATPase domain of HSP90 chaperone/DNA topoisomerase II/histidine kinase"/>
    <property type="match status" value="1"/>
</dbReference>
<dbReference type="PANTHER" id="PTHR43711:SF1">
    <property type="entry name" value="HISTIDINE KINASE 1"/>
    <property type="match status" value="1"/>
</dbReference>
<keyword evidence="9" id="KW-1133">Transmembrane helix</keyword>
<evidence type="ECO:0000256" key="1">
    <source>
        <dbReference type="ARBA" id="ARBA00000085"/>
    </source>
</evidence>
<sequence>MGLLTVATTRAQHPADLFAKLQAAREDTDRANIYYTISHYYWDIDADSALLMGQKMLDIATRARYTKGMALAYLTMGVSYGTKGLYPEALDCDLKSLRLSEQLGLEGLSGNNCGNIGIIYTDMKDYPKALDFFRRALAIARHFPEKEGIAYNYINLGETFAAAQQLDSAIFYCKAALAIAEEIQDVTGLSASLDDLGDYSTRNGQPREALTYLQRALTISINAHDFNGAASVHVHMAAACFALKQYQQGIAFAAMALQEARKVHAGEFVKAAYHELSSGYAGLHEFDKALDYRNREIALNDSLYNLEKEKQMRSLQASFDLEKKQHQLDLITKDRLLQQEELARIRIRNYFLAGSVALLALWAFFLVRSNARRKQLNQLLEIRNKEIGKKNRQLEELNAVKNKLLSIIGHDLRSPIATLKGFVDLLRQSTLTADQIHYFSQKMGENLEGTSRLLDNLLFWAKSQMEGIEVNASPFDIHQVIEQNSRLVQSRAAEKKINLVIDGEGPTNGPKEDSAHGPSPKAAAPLLVNADEVMIDMVIRNLVENALKFSREGDTVSITANPGKYNVAITVRDTGQGIPADHQDKIFRSITYTTAGTSREKGSGLGLSLCKELVEKNGGKIGFVSEPGKGTAFTFTLPVPASA</sequence>
<dbReference type="GO" id="GO:0000155">
    <property type="term" value="F:phosphorelay sensor kinase activity"/>
    <property type="evidence" value="ECO:0007669"/>
    <property type="project" value="InterPro"/>
</dbReference>
<feature type="domain" description="Histidine kinase" evidence="10">
    <location>
        <begin position="407"/>
        <end position="641"/>
    </location>
</feature>
<dbReference type="RefSeq" id="WP_188931067.1">
    <property type="nucleotide sequence ID" value="NZ_BMJC01000002.1"/>
</dbReference>
<dbReference type="SMART" id="SM00387">
    <property type="entry name" value="HATPase_c"/>
    <property type="match status" value="1"/>
</dbReference>
<keyword evidence="7" id="KW-0802">TPR repeat</keyword>
<reference evidence="11" key="1">
    <citation type="journal article" date="2014" name="Int. J. Syst. Evol. Microbiol.">
        <title>Complete genome sequence of Corynebacterium casei LMG S-19264T (=DSM 44701T), isolated from a smear-ripened cheese.</title>
        <authorList>
            <consortium name="US DOE Joint Genome Institute (JGI-PGF)"/>
            <person name="Walter F."/>
            <person name="Albersmeier A."/>
            <person name="Kalinowski J."/>
            <person name="Ruckert C."/>
        </authorList>
    </citation>
    <scope>NUCLEOTIDE SEQUENCE</scope>
    <source>
        <strain evidence="11">CGMCC 1.15448</strain>
    </source>
</reference>
<dbReference type="InterPro" id="IPR003661">
    <property type="entry name" value="HisK_dim/P_dom"/>
</dbReference>
<dbReference type="EMBL" id="BMJC01000002">
    <property type="protein sequence ID" value="GGA96551.1"/>
    <property type="molecule type" value="Genomic_DNA"/>
</dbReference>
<evidence type="ECO:0000256" key="6">
    <source>
        <dbReference type="ARBA" id="ARBA00023012"/>
    </source>
</evidence>
<dbReference type="PRINTS" id="PR00344">
    <property type="entry name" value="BCTRLSENSOR"/>
</dbReference>
<dbReference type="SMART" id="SM00028">
    <property type="entry name" value="TPR"/>
    <property type="match status" value="5"/>
</dbReference>
<accession>A0A8J2UC91</accession>
<evidence type="ECO:0000256" key="4">
    <source>
        <dbReference type="ARBA" id="ARBA00022679"/>
    </source>
</evidence>
<dbReference type="InterPro" id="IPR011990">
    <property type="entry name" value="TPR-like_helical_dom_sf"/>
</dbReference>
<dbReference type="InterPro" id="IPR050736">
    <property type="entry name" value="Sensor_HK_Regulatory"/>
</dbReference>
<dbReference type="InterPro" id="IPR005467">
    <property type="entry name" value="His_kinase_dom"/>
</dbReference>
<keyword evidence="6" id="KW-0902">Two-component regulatory system</keyword>
<name>A0A8J2UC91_9BACT</name>
<organism evidence="11 12">
    <name type="scientific">Puia dinghuensis</name>
    <dbReference type="NCBI Taxonomy" id="1792502"/>
    <lineage>
        <taxon>Bacteria</taxon>
        <taxon>Pseudomonadati</taxon>
        <taxon>Bacteroidota</taxon>
        <taxon>Chitinophagia</taxon>
        <taxon>Chitinophagales</taxon>
        <taxon>Chitinophagaceae</taxon>
        <taxon>Puia</taxon>
    </lineage>
</organism>
<keyword evidence="9" id="KW-0472">Membrane</keyword>
<comment type="caution">
    <text evidence="11">The sequence shown here is derived from an EMBL/GenBank/DDBJ whole genome shotgun (WGS) entry which is preliminary data.</text>
</comment>
<dbReference type="Gene3D" id="3.30.565.10">
    <property type="entry name" value="Histidine kinase-like ATPase, C-terminal domain"/>
    <property type="match status" value="1"/>
</dbReference>
<dbReference type="AlphaFoldDB" id="A0A8J2UC91"/>
<proteinExistence type="predicted"/>
<protein>
    <recommendedName>
        <fullName evidence="2">histidine kinase</fullName>
        <ecNumber evidence="2">2.7.13.3</ecNumber>
    </recommendedName>
</protein>
<evidence type="ECO:0000256" key="8">
    <source>
        <dbReference type="SAM" id="MobiDB-lite"/>
    </source>
</evidence>
<evidence type="ECO:0000313" key="11">
    <source>
        <dbReference type="EMBL" id="GGA96551.1"/>
    </source>
</evidence>
<evidence type="ECO:0000256" key="5">
    <source>
        <dbReference type="ARBA" id="ARBA00022777"/>
    </source>
</evidence>
<feature type="transmembrane region" description="Helical" evidence="9">
    <location>
        <begin position="350"/>
        <end position="367"/>
    </location>
</feature>
<evidence type="ECO:0000256" key="2">
    <source>
        <dbReference type="ARBA" id="ARBA00012438"/>
    </source>
</evidence>
<dbReference type="SMART" id="SM00388">
    <property type="entry name" value="HisKA"/>
    <property type="match status" value="1"/>
</dbReference>
<feature type="region of interest" description="Disordered" evidence="8">
    <location>
        <begin position="501"/>
        <end position="522"/>
    </location>
</feature>
<dbReference type="InterPro" id="IPR004358">
    <property type="entry name" value="Sig_transdc_His_kin-like_C"/>
</dbReference>
<evidence type="ECO:0000256" key="3">
    <source>
        <dbReference type="ARBA" id="ARBA00022553"/>
    </source>
</evidence>
<comment type="catalytic activity">
    <reaction evidence="1">
        <text>ATP + protein L-histidine = ADP + protein N-phospho-L-histidine.</text>
        <dbReference type="EC" id="2.7.13.3"/>
    </reaction>
</comment>
<keyword evidence="4" id="KW-0808">Transferase</keyword>
<evidence type="ECO:0000313" key="12">
    <source>
        <dbReference type="Proteomes" id="UP000607559"/>
    </source>
</evidence>
<dbReference type="CDD" id="cd00082">
    <property type="entry name" value="HisKA"/>
    <property type="match status" value="1"/>
</dbReference>
<dbReference type="Pfam" id="PF02518">
    <property type="entry name" value="HATPase_c"/>
    <property type="match status" value="1"/>
</dbReference>
<dbReference type="InterPro" id="IPR003594">
    <property type="entry name" value="HATPase_dom"/>
</dbReference>
<feature type="repeat" description="TPR" evidence="7">
    <location>
        <begin position="110"/>
        <end position="143"/>
    </location>
</feature>
<dbReference type="PROSITE" id="PS50109">
    <property type="entry name" value="HIS_KIN"/>
    <property type="match status" value="1"/>
</dbReference>
<dbReference type="EC" id="2.7.13.3" evidence="2"/>
<dbReference type="InterPro" id="IPR036890">
    <property type="entry name" value="HATPase_C_sf"/>
</dbReference>
<dbReference type="Gene3D" id="1.25.40.10">
    <property type="entry name" value="Tetratricopeptide repeat domain"/>
    <property type="match status" value="2"/>
</dbReference>
<keyword evidence="5" id="KW-0418">Kinase</keyword>
<dbReference type="SUPFAM" id="SSF47384">
    <property type="entry name" value="Homodimeric domain of signal transducing histidine kinase"/>
    <property type="match status" value="1"/>
</dbReference>
<evidence type="ECO:0000259" key="10">
    <source>
        <dbReference type="PROSITE" id="PS50109"/>
    </source>
</evidence>
<dbReference type="PROSITE" id="PS50005">
    <property type="entry name" value="TPR"/>
    <property type="match status" value="1"/>
</dbReference>
<keyword evidence="12" id="KW-1185">Reference proteome</keyword>
<dbReference type="Pfam" id="PF00512">
    <property type="entry name" value="HisKA"/>
    <property type="match status" value="1"/>
</dbReference>
<dbReference type="InterPro" id="IPR019734">
    <property type="entry name" value="TPR_rpt"/>
</dbReference>
<evidence type="ECO:0000256" key="7">
    <source>
        <dbReference type="PROSITE-ProRule" id="PRU00339"/>
    </source>
</evidence>